<dbReference type="RefSeq" id="WP_317084210.1">
    <property type="nucleotide sequence ID" value="NZ_CP136594.1"/>
</dbReference>
<dbReference type="KEGG" id="acoa:RB602_07130"/>
<evidence type="ECO:0000313" key="2">
    <source>
        <dbReference type="EMBL" id="WOE76479.1"/>
    </source>
</evidence>
<evidence type="ECO:0000256" key="1">
    <source>
        <dbReference type="SAM" id="Phobius"/>
    </source>
</evidence>
<evidence type="ECO:0000313" key="3">
    <source>
        <dbReference type="Proteomes" id="UP001302429"/>
    </source>
</evidence>
<dbReference type="EMBL" id="CP136594">
    <property type="protein sequence ID" value="WOE76479.1"/>
    <property type="molecule type" value="Genomic_DNA"/>
</dbReference>
<accession>A0AA97F8S7</accession>
<keyword evidence="3" id="KW-1185">Reference proteome</keyword>
<keyword evidence="1" id="KW-0472">Membrane</keyword>
<dbReference type="AlphaFoldDB" id="A0AA97F8S7"/>
<feature type="transmembrane region" description="Helical" evidence="1">
    <location>
        <begin position="20"/>
        <end position="37"/>
    </location>
</feature>
<protein>
    <submittedName>
        <fullName evidence="2">Uncharacterized protein</fullName>
    </submittedName>
</protein>
<name>A0AA97F8S7_9SPHN</name>
<gene>
    <name evidence="2" type="ORF">RB602_07130</name>
</gene>
<sequence length="65" mass="7018">MAQDQNFQMDDSQPANKATVLGWMVAPALLFATLYLSSVGPMVVVDDAADTGTNVSQVFSVRYFS</sequence>
<reference evidence="2 3" key="1">
    <citation type="submission" date="2023-10" db="EMBL/GenBank/DDBJ databases">
        <title>Complete genome sequence of a Sphingomonadaceae bacterium.</title>
        <authorList>
            <person name="Yan C."/>
        </authorList>
    </citation>
    <scope>NUCLEOTIDE SEQUENCE [LARGE SCALE GENOMIC DNA]</scope>
    <source>
        <strain evidence="2 3">SCSIO 66989</strain>
    </source>
</reference>
<dbReference type="Proteomes" id="UP001302429">
    <property type="component" value="Chromosome"/>
</dbReference>
<keyword evidence="1" id="KW-0812">Transmembrane</keyword>
<proteinExistence type="predicted"/>
<keyword evidence="1" id="KW-1133">Transmembrane helix</keyword>
<organism evidence="2 3">
    <name type="scientific">Alterisphingorhabdus coralli</name>
    <dbReference type="NCBI Taxonomy" id="3071408"/>
    <lineage>
        <taxon>Bacteria</taxon>
        <taxon>Pseudomonadati</taxon>
        <taxon>Pseudomonadota</taxon>
        <taxon>Alphaproteobacteria</taxon>
        <taxon>Sphingomonadales</taxon>
        <taxon>Sphingomonadaceae</taxon>
        <taxon>Alterisphingorhabdus (ex Yan et al. 2024)</taxon>
    </lineage>
</organism>